<evidence type="ECO:0008006" key="3">
    <source>
        <dbReference type="Google" id="ProtNLM"/>
    </source>
</evidence>
<gene>
    <name evidence="1" type="ORF">I2H31_24725</name>
</gene>
<comment type="caution">
    <text evidence="1">The sequence shown here is derived from an EMBL/GenBank/DDBJ whole genome shotgun (WGS) entry which is preliminary data.</text>
</comment>
<dbReference type="SUPFAM" id="SSF47413">
    <property type="entry name" value="lambda repressor-like DNA-binding domains"/>
    <property type="match status" value="1"/>
</dbReference>
<dbReference type="InterPro" id="IPR010982">
    <property type="entry name" value="Lambda_DNA-bd_dom_sf"/>
</dbReference>
<evidence type="ECO:0000313" key="1">
    <source>
        <dbReference type="EMBL" id="MBF9224330.1"/>
    </source>
</evidence>
<reference evidence="1 2" key="1">
    <citation type="submission" date="2020-11" db="EMBL/GenBank/DDBJ databases">
        <authorList>
            <person name="Kim M.K."/>
        </authorList>
    </citation>
    <scope>NUCLEOTIDE SEQUENCE [LARGE SCALE GENOMIC DNA]</scope>
    <source>
        <strain evidence="1 2">BT662</strain>
    </source>
</reference>
<sequence length="198" mass="21262">MGLLKKFSHRRAGQSNLTSGRQVQACFGLTQLQLALLLGVSREALAAAEAGRRYLSGPPGVLLSELAQLVQALPPAVDAANSPSPAQSAPALPEYSRNALRLRLMAIGLEEYRLRQQLDRCQTQVAQMQRREQALPALQALLPPGNAYAATWLTQFAADAAAIRQLEEPQAALLALRLRVLAFEASETAALLSEAADL</sequence>
<evidence type="ECO:0000313" key="2">
    <source>
        <dbReference type="Proteomes" id="UP000618931"/>
    </source>
</evidence>
<keyword evidence="2" id="KW-1185">Reference proteome</keyword>
<dbReference type="Proteomes" id="UP000618931">
    <property type="component" value="Unassembled WGS sequence"/>
</dbReference>
<dbReference type="Gene3D" id="1.10.260.40">
    <property type="entry name" value="lambda repressor-like DNA-binding domains"/>
    <property type="match status" value="1"/>
</dbReference>
<protein>
    <recommendedName>
        <fullName evidence="3">XRE family transcriptional regulator</fullName>
    </recommendedName>
</protein>
<name>A0ABS0IBJ1_9BACT</name>
<organism evidence="1 2">
    <name type="scientific">Hymenobacter ruricola</name>
    <dbReference type="NCBI Taxonomy" id="2791023"/>
    <lineage>
        <taxon>Bacteria</taxon>
        <taxon>Pseudomonadati</taxon>
        <taxon>Bacteroidota</taxon>
        <taxon>Cytophagia</taxon>
        <taxon>Cytophagales</taxon>
        <taxon>Hymenobacteraceae</taxon>
        <taxon>Hymenobacter</taxon>
    </lineage>
</organism>
<dbReference type="RefSeq" id="WP_196295749.1">
    <property type="nucleotide sequence ID" value="NZ_JADQDM010000028.1"/>
</dbReference>
<accession>A0ABS0IBJ1</accession>
<dbReference type="EMBL" id="JADQDM010000028">
    <property type="protein sequence ID" value="MBF9224330.1"/>
    <property type="molecule type" value="Genomic_DNA"/>
</dbReference>
<proteinExistence type="predicted"/>